<evidence type="ECO:0000313" key="2">
    <source>
        <dbReference type="Proteomes" id="UP000503640"/>
    </source>
</evidence>
<dbReference type="EMBL" id="BJTG01000003">
    <property type="protein sequence ID" value="GEJ56670.1"/>
    <property type="molecule type" value="Genomic_DNA"/>
</dbReference>
<organism evidence="1 2">
    <name type="scientific">Anaeromyxobacter diazotrophicus</name>
    <dbReference type="NCBI Taxonomy" id="2590199"/>
    <lineage>
        <taxon>Bacteria</taxon>
        <taxon>Pseudomonadati</taxon>
        <taxon>Myxococcota</taxon>
        <taxon>Myxococcia</taxon>
        <taxon>Myxococcales</taxon>
        <taxon>Cystobacterineae</taxon>
        <taxon>Anaeromyxobacteraceae</taxon>
        <taxon>Anaeromyxobacter</taxon>
    </lineage>
</organism>
<dbReference type="Pfam" id="PF21983">
    <property type="entry name" value="NikA-like"/>
    <property type="match status" value="1"/>
</dbReference>
<name>A0A7I9VKJ4_9BACT</name>
<reference evidence="2" key="1">
    <citation type="journal article" date="2020" name="Appl. Environ. Microbiol.">
        <title>Diazotrophic Anaeromyxobacter Isolates from Soils.</title>
        <authorList>
            <person name="Masuda Y."/>
            <person name="Yamanaka H."/>
            <person name="Xu Z.X."/>
            <person name="Shiratori Y."/>
            <person name="Aono T."/>
            <person name="Amachi S."/>
            <person name="Senoo K."/>
            <person name="Itoh H."/>
        </authorList>
    </citation>
    <scope>NUCLEOTIDE SEQUENCE [LARGE SCALE GENOMIC DNA]</scope>
    <source>
        <strain evidence="2">R267</strain>
    </source>
</reference>
<gene>
    <name evidence="1" type="ORF">AMYX_14110</name>
</gene>
<protein>
    <submittedName>
        <fullName evidence="1">Uncharacterized protein</fullName>
    </submittedName>
</protein>
<dbReference type="InterPro" id="IPR053842">
    <property type="entry name" value="NikA-like"/>
</dbReference>
<dbReference type="AlphaFoldDB" id="A0A7I9VKJ4"/>
<evidence type="ECO:0000313" key="1">
    <source>
        <dbReference type="EMBL" id="GEJ56670.1"/>
    </source>
</evidence>
<keyword evidence="2" id="KW-1185">Reference proteome</keyword>
<proteinExistence type="predicted"/>
<sequence length="100" mass="10798">MWATADERAEIQRLARATGLSQSAYLRTVGLGYEPASAFDADAVLALARIHADQGRLGGLLKLSLSQGEGGSSDFSDLLRHLQATQAKLLEAINRVHRRP</sequence>
<accession>A0A7I9VKJ4</accession>
<dbReference type="Proteomes" id="UP000503640">
    <property type="component" value="Unassembled WGS sequence"/>
</dbReference>
<comment type="caution">
    <text evidence="1">The sequence shown here is derived from an EMBL/GenBank/DDBJ whole genome shotgun (WGS) entry which is preliminary data.</text>
</comment>